<name>A0AB34JFG2_PRYPA</name>
<evidence type="ECO:0000313" key="2">
    <source>
        <dbReference type="Proteomes" id="UP001515480"/>
    </source>
</evidence>
<dbReference type="Proteomes" id="UP001515480">
    <property type="component" value="Unassembled WGS sequence"/>
</dbReference>
<evidence type="ECO:0000313" key="1">
    <source>
        <dbReference type="EMBL" id="KAL1519962.1"/>
    </source>
</evidence>
<dbReference type="EMBL" id="JBGBPQ010000009">
    <property type="protein sequence ID" value="KAL1519962.1"/>
    <property type="molecule type" value="Genomic_DNA"/>
</dbReference>
<organism evidence="1 2">
    <name type="scientific">Prymnesium parvum</name>
    <name type="common">Toxic golden alga</name>
    <dbReference type="NCBI Taxonomy" id="97485"/>
    <lineage>
        <taxon>Eukaryota</taxon>
        <taxon>Haptista</taxon>
        <taxon>Haptophyta</taxon>
        <taxon>Prymnesiophyceae</taxon>
        <taxon>Prymnesiales</taxon>
        <taxon>Prymnesiaceae</taxon>
        <taxon>Prymnesium</taxon>
    </lineage>
</organism>
<dbReference type="AlphaFoldDB" id="A0AB34JFG2"/>
<reference evidence="1 2" key="1">
    <citation type="journal article" date="2024" name="Science">
        <title>Giant polyketide synthase enzymes in the biosynthesis of giant marine polyether toxins.</title>
        <authorList>
            <person name="Fallon T.R."/>
            <person name="Shende V.V."/>
            <person name="Wierzbicki I.H."/>
            <person name="Pendleton A.L."/>
            <person name="Watervoot N.F."/>
            <person name="Auber R.P."/>
            <person name="Gonzalez D.J."/>
            <person name="Wisecaver J.H."/>
            <person name="Moore B.S."/>
        </authorList>
    </citation>
    <scope>NUCLEOTIDE SEQUENCE [LARGE SCALE GENOMIC DNA]</scope>
    <source>
        <strain evidence="1 2">12B1</strain>
    </source>
</reference>
<comment type="caution">
    <text evidence="1">The sequence shown here is derived from an EMBL/GenBank/DDBJ whole genome shotgun (WGS) entry which is preliminary data.</text>
</comment>
<proteinExistence type="predicted"/>
<gene>
    <name evidence="1" type="ORF">AB1Y20_023448</name>
</gene>
<protein>
    <submittedName>
        <fullName evidence="1">Uncharacterized protein</fullName>
    </submittedName>
</protein>
<keyword evidence="2" id="KW-1185">Reference proteome</keyword>
<sequence>MLPVCIEVVTADKEPCAVPAEVQAAVDAGRKDEVEKLLATPPEGMSKSQKKTLLKQAEINAKKLEKAAAKPSAAPAPSAKKAAAAGAAASPAAAVVVPAAAGTPVGAAEGAVVELLLLRMESLGLPADAIRSCREQHGALSLAIAPQLNVLRNEAYVAGFTARLE</sequence>
<accession>A0AB34JFG2</accession>